<keyword evidence="3" id="KW-1185">Reference proteome</keyword>
<protein>
    <submittedName>
        <fullName evidence="2">FeoB-associated Cys-rich membrane protein</fullName>
    </submittedName>
</protein>
<sequence>MINFQLIATYIIVGSAAFYSIYQFIKLILKQDTKCGGCSSCSFKNELRKKKLTTSLIQKNHNFTYIKN</sequence>
<name>A0A434AXG0_9BACT</name>
<comment type="caution">
    <text evidence="2">The sequence shown here is derived from an EMBL/GenBank/DDBJ whole genome shotgun (WGS) entry which is preliminary data.</text>
</comment>
<gene>
    <name evidence="2" type="ORF">DLK05_05260</name>
</gene>
<evidence type="ECO:0000313" key="2">
    <source>
        <dbReference type="EMBL" id="RUT79226.1"/>
    </source>
</evidence>
<evidence type="ECO:0000313" key="3">
    <source>
        <dbReference type="Proteomes" id="UP000282985"/>
    </source>
</evidence>
<feature type="transmembrane region" description="Helical" evidence="1">
    <location>
        <begin position="6"/>
        <end position="25"/>
    </location>
</feature>
<dbReference type="AlphaFoldDB" id="A0A434AXG0"/>
<evidence type="ECO:0000256" key="1">
    <source>
        <dbReference type="SAM" id="Phobius"/>
    </source>
</evidence>
<proteinExistence type="predicted"/>
<organism evidence="2 3">
    <name type="scientific">Ancylomarina longa</name>
    <dbReference type="NCBI Taxonomy" id="2487017"/>
    <lineage>
        <taxon>Bacteria</taxon>
        <taxon>Pseudomonadati</taxon>
        <taxon>Bacteroidota</taxon>
        <taxon>Bacteroidia</taxon>
        <taxon>Marinilabiliales</taxon>
        <taxon>Marinifilaceae</taxon>
        <taxon>Ancylomarina</taxon>
    </lineage>
</organism>
<dbReference type="OrthoDB" id="1122925at2"/>
<keyword evidence="1" id="KW-0812">Transmembrane</keyword>
<accession>A0A434AXG0</accession>
<keyword evidence="1" id="KW-0472">Membrane</keyword>
<dbReference type="Proteomes" id="UP000282985">
    <property type="component" value="Unassembled WGS sequence"/>
</dbReference>
<reference evidence="2 3" key="1">
    <citation type="submission" date="2018-11" db="EMBL/GenBank/DDBJ databases">
        <title>Parancylomarina longa gen. nov., sp. nov., isolated from sediments of southern Okinawa.</title>
        <authorList>
            <person name="Fu T."/>
        </authorList>
    </citation>
    <scope>NUCLEOTIDE SEQUENCE [LARGE SCALE GENOMIC DNA]</scope>
    <source>
        <strain evidence="2 3">T3-2 S1-C</strain>
    </source>
</reference>
<dbReference type="EMBL" id="RJJX01000004">
    <property type="protein sequence ID" value="RUT79226.1"/>
    <property type="molecule type" value="Genomic_DNA"/>
</dbReference>
<dbReference type="Pfam" id="PF12669">
    <property type="entry name" value="FeoB_associated"/>
    <property type="match status" value="1"/>
</dbReference>
<keyword evidence="1" id="KW-1133">Transmembrane helix</keyword>